<dbReference type="Pfam" id="PF00083">
    <property type="entry name" value="Sugar_tr"/>
    <property type="match status" value="1"/>
</dbReference>
<evidence type="ECO:0000313" key="13">
    <source>
        <dbReference type="Proteomes" id="UP000053664"/>
    </source>
</evidence>
<evidence type="ECO:0000256" key="8">
    <source>
        <dbReference type="RuleBase" id="RU003346"/>
    </source>
</evidence>
<feature type="domain" description="Major facilitator superfamily (MFS) profile" evidence="11">
    <location>
        <begin position="18"/>
        <end position="463"/>
    </location>
</feature>
<comment type="similarity">
    <text evidence="2 8">Belongs to the major facilitator superfamily. Sugar transporter (TC 2.A.1.1) family.</text>
</comment>
<feature type="transmembrane region" description="Helical" evidence="10">
    <location>
        <begin position="179"/>
        <end position="202"/>
    </location>
</feature>
<dbReference type="InterPro" id="IPR020846">
    <property type="entry name" value="MFS_dom"/>
</dbReference>
<feature type="region of interest" description="Disordered" evidence="9">
    <location>
        <begin position="495"/>
        <end position="532"/>
    </location>
</feature>
<dbReference type="NCBIfam" id="TIGR00879">
    <property type="entry name" value="SP"/>
    <property type="match status" value="1"/>
</dbReference>
<dbReference type="AlphaFoldDB" id="A0A061H1I3"/>
<organism evidence="12 13">
    <name type="scientific">Pseudozyma flocculosa PF-1</name>
    <dbReference type="NCBI Taxonomy" id="1277687"/>
    <lineage>
        <taxon>Eukaryota</taxon>
        <taxon>Fungi</taxon>
        <taxon>Dikarya</taxon>
        <taxon>Basidiomycota</taxon>
        <taxon>Ustilaginomycotina</taxon>
        <taxon>Ustilaginomycetes</taxon>
        <taxon>Ustilaginales</taxon>
        <taxon>Ustilaginaceae</taxon>
        <taxon>Pseudozyma</taxon>
    </lineage>
</organism>
<evidence type="ECO:0000256" key="2">
    <source>
        <dbReference type="ARBA" id="ARBA00010992"/>
    </source>
</evidence>
<feature type="transmembrane region" description="Helical" evidence="10">
    <location>
        <begin position="57"/>
        <end position="76"/>
    </location>
</feature>
<dbReference type="FunFam" id="1.20.1250.20:FF:000134">
    <property type="entry name" value="MFS sugar transporter protein"/>
    <property type="match status" value="1"/>
</dbReference>
<feature type="transmembrane region" description="Helical" evidence="10">
    <location>
        <begin position="376"/>
        <end position="398"/>
    </location>
</feature>
<feature type="transmembrane region" description="Helical" evidence="10">
    <location>
        <begin position="336"/>
        <end position="356"/>
    </location>
</feature>
<feature type="transmembrane region" description="Helical" evidence="10">
    <location>
        <begin position="88"/>
        <end position="108"/>
    </location>
</feature>
<dbReference type="InterPro" id="IPR050360">
    <property type="entry name" value="MFS_Sugar_Transporters"/>
</dbReference>
<evidence type="ECO:0000256" key="4">
    <source>
        <dbReference type="ARBA" id="ARBA00022692"/>
    </source>
</evidence>
<feature type="transmembrane region" description="Helical" evidence="10">
    <location>
        <begin position="440"/>
        <end position="460"/>
    </location>
</feature>
<dbReference type="GO" id="GO:0016020">
    <property type="term" value="C:membrane"/>
    <property type="evidence" value="ECO:0007669"/>
    <property type="project" value="UniProtKB-SubCell"/>
</dbReference>
<evidence type="ECO:0000313" key="12">
    <source>
        <dbReference type="EMBL" id="EPQ26203.1"/>
    </source>
</evidence>
<comment type="subcellular location">
    <subcellularLocation>
        <location evidence="1">Membrane</location>
        <topology evidence="1">Multi-pass membrane protein</topology>
    </subcellularLocation>
</comment>
<keyword evidence="5 10" id="KW-1133">Transmembrane helix</keyword>
<dbReference type="SUPFAM" id="SSF103473">
    <property type="entry name" value="MFS general substrate transporter"/>
    <property type="match status" value="1"/>
</dbReference>
<dbReference type="RefSeq" id="XP_007881869.1">
    <property type="nucleotide sequence ID" value="XM_007883678.1"/>
</dbReference>
<feature type="transmembrane region" description="Helical" evidence="10">
    <location>
        <begin position="265"/>
        <end position="282"/>
    </location>
</feature>
<feature type="transmembrane region" description="Helical" evidence="10">
    <location>
        <begin position="9"/>
        <end position="31"/>
    </location>
</feature>
<evidence type="ECO:0000256" key="6">
    <source>
        <dbReference type="ARBA" id="ARBA00023136"/>
    </source>
</evidence>
<gene>
    <name evidence="12" type="ORF">PFL1_06138</name>
</gene>
<dbReference type="InterPro" id="IPR005828">
    <property type="entry name" value="MFS_sugar_transport-like"/>
</dbReference>
<dbReference type="EMBL" id="KE361646">
    <property type="protein sequence ID" value="EPQ26203.1"/>
    <property type="molecule type" value="Genomic_DNA"/>
</dbReference>
<dbReference type="PANTHER" id="PTHR48022:SF23">
    <property type="entry name" value="MAJOR FACILITATOR SUPERFAMILY (MFS) PROFILE DOMAIN-CONTAINING PROTEIN"/>
    <property type="match status" value="1"/>
</dbReference>
<keyword evidence="6 10" id="KW-0472">Membrane</keyword>
<protein>
    <recommendedName>
        <fullName evidence="11">Major facilitator superfamily (MFS) profile domain-containing protein</fullName>
    </recommendedName>
</protein>
<dbReference type="eggNOG" id="KOG0254">
    <property type="taxonomic scope" value="Eukaryota"/>
</dbReference>
<dbReference type="KEGG" id="pfp:PFL1_06138"/>
<evidence type="ECO:0000256" key="7">
    <source>
        <dbReference type="ARBA" id="ARBA00049119"/>
    </source>
</evidence>
<dbReference type="PROSITE" id="PS00217">
    <property type="entry name" value="SUGAR_TRANSPORT_2"/>
    <property type="match status" value="1"/>
</dbReference>
<evidence type="ECO:0000256" key="10">
    <source>
        <dbReference type="SAM" id="Phobius"/>
    </source>
</evidence>
<sequence>MASTAKESFFVNIHVYFLALIAYFGIFLFGWETGVAGGVVSQQFFLDAFGLKDKKKVSSIVVAILQAGAFVGSLPAPVLSNKYGRKKVLFGYNLIIALGSTLQTVPGVGDSVVWIYVGRIVAGFGIGGITSIASGYVSECCPKNVRGRITGMFQVIVAAGVMVSYFVNYGSKKNLKGAQIWRVPFGFQLVPSGLMAIGLLFAKESPRWLAKVGRTEEALRNLAFLRRKRPDSDEVVAEMAEINAAIREEQLTQVTLKSCITTKGTNIRFFIAFLLFVFQQWSGQNTVSYFSPQIFKSIGYKGETSALLASGIYGVVKFAATGLWVFYGVETVGRRWSLFSSTFGMGVLFFIIGGLLKNYPPDANAASPSASSQAMAAMVYLIAVVYSLGVGPLCWVYVSEIFSNGTRHWGLALASATQWLFNFSQAWASPYIIEDMGYKAFFFFGALNIGGFAVFAFFLPETKNKSLEDMDIIFGSITQEQRDRDMAKAQEDIDYSKAHVGHLDSESRGRDGASVEDEKKSNDETRYRTTTP</sequence>
<dbReference type="PANTHER" id="PTHR48022">
    <property type="entry name" value="PLASTIDIC GLUCOSE TRANSPORTER 4"/>
    <property type="match status" value="1"/>
</dbReference>
<evidence type="ECO:0000256" key="1">
    <source>
        <dbReference type="ARBA" id="ARBA00004141"/>
    </source>
</evidence>
<dbReference type="OrthoDB" id="508119at2759"/>
<evidence type="ECO:0000256" key="9">
    <source>
        <dbReference type="SAM" id="MobiDB-lite"/>
    </source>
</evidence>
<dbReference type="GO" id="GO:0005351">
    <property type="term" value="F:carbohydrate:proton symporter activity"/>
    <property type="evidence" value="ECO:0007669"/>
    <property type="project" value="TreeGrafter"/>
</dbReference>
<reference evidence="12 13" key="1">
    <citation type="journal article" date="2013" name="Plant Cell">
        <title>The transition from a phytopathogenic smut ancestor to an anamorphic biocontrol agent deciphered by comparative whole-genome analysis.</title>
        <authorList>
            <person name="Lefebvre F."/>
            <person name="Joly D.L."/>
            <person name="Labbe C."/>
            <person name="Teichmann B."/>
            <person name="Linning R."/>
            <person name="Belzile F."/>
            <person name="Bakkeren G."/>
            <person name="Belanger R.R."/>
        </authorList>
    </citation>
    <scope>NUCLEOTIDE SEQUENCE [LARGE SCALE GENOMIC DNA]</scope>
    <source>
        <strain evidence="12 13">PF-1</strain>
    </source>
</reference>
<dbReference type="Gene3D" id="1.20.1250.20">
    <property type="entry name" value="MFS general substrate transporter like domains"/>
    <property type="match status" value="1"/>
</dbReference>
<dbReference type="InterPro" id="IPR036259">
    <property type="entry name" value="MFS_trans_sf"/>
</dbReference>
<dbReference type="Proteomes" id="UP000053664">
    <property type="component" value="Unassembled WGS sequence"/>
</dbReference>
<evidence type="ECO:0000259" key="11">
    <source>
        <dbReference type="PROSITE" id="PS50850"/>
    </source>
</evidence>
<feature type="transmembrane region" description="Helical" evidence="10">
    <location>
        <begin position="306"/>
        <end position="329"/>
    </location>
</feature>
<comment type="catalytic activity">
    <reaction evidence="7">
        <text>myo-inositol(out) + H(+)(out) = myo-inositol(in) + H(+)(in)</text>
        <dbReference type="Rhea" id="RHEA:60364"/>
        <dbReference type="ChEBI" id="CHEBI:15378"/>
        <dbReference type="ChEBI" id="CHEBI:17268"/>
    </reaction>
</comment>
<dbReference type="InterPro" id="IPR003663">
    <property type="entry name" value="Sugar/inositol_transpt"/>
</dbReference>
<feature type="transmembrane region" description="Helical" evidence="10">
    <location>
        <begin position="114"/>
        <end position="137"/>
    </location>
</feature>
<keyword evidence="3 8" id="KW-0813">Transport</keyword>
<dbReference type="GeneID" id="19320218"/>
<feature type="transmembrane region" description="Helical" evidence="10">
    <location>
        <begin position="149"/>
        <end position="167"/>
    </location>
</feature>
<accession>A0A061H1I3</accession>
<evidence type="ECO:0000256" key="5">
    <source>
        <dbReference type="ARBA" id="ARBA00022989"/>
    </source>
</evidence>
<dbReference type="PRINTS" id="PR00171">
    <property type="entry name" value="SUGRTRNSPORT"/>
</dbReference>
<proteinExistence type="inferred from homology"/>
<keyword evidence="4 10" id="KW-0812">Transmembrane</keyword>
<dbReference type="PROSITE" id="PS50850">
    <property type="entry name" value="MFS"/>
    <property type="match status" value="1"/>
</dbReference>
<dbReference type="InterPro" id="IPR005829">
    <property type="entry name" value="Sugar_transporter_CS"/>
</dbReference>
<name>A0A061H1I3_9BASI</name>
<dbReference type="HOGENOM" id="CLU_001265_30_12_1"/>
<evidence type="ECO:0000256" key="3">
    <source>
        <dbReference type="ARBA" id="ARBA00022448"/>
    </source>
</evidence>